<keyword evidence="1" id="KW-1133">Transmembrane helix</keyword>
<keyword evidence="1" id="KW-0472">Membrane</keyword>
<keyword evidence="3" id="KW-1185">Reference proteome</keyword>
<evidence type="ECO:0000313" key="3">
    <source>
        <dbReference type="Proteomes" id="UP000265520"/>
    </source>
</evidence>
<proteinExistence type="predicted"/>
<feature type="transmembrane region" description="Helical" evidence="1">
    <location>
        <begin position="6"/>
        <end position="28"/>
    </location>
</feature>
<protein>
    <submittedName>
        <fullName evidence="2">Uncharacterized protein</fullName>
    </submittedName>
</protein>
<keyword evidence="1" id="KW-0812">Transmembrane</keyword>
<dbReference type="AlphaFoldDB" id="A0A392RZQ1"/>
<organism evidence="2 3">
    <name type="scientific">Trifolium medium</name>
    <dbReference type="NCBI Taxonomy" id="97028"/>
    <lineage>
        <taxon>Eukaryota</taxon>
        <taxon>Viridiplantae</taxon>
        <taxon>Streptophyta</taxon>
        <taxon>Embryophyta</taxon>
        <taxon>Tracheophyta</taxon>
        <taxon>Spermatophyta</taxon>
        <taxon>Magnoliopsida</taxon>
        <taxon>eudicotyledons</taxon>
        <taxon>Gunneridae</taxon>
        <taxon>Pentapetalae</taxon>
        <taxon>rosids</taxon>
        <taxon>fabids</taxon>
        <taxon>Fabales</taxon>
        <taxon>Fabaceae</taxon>
        <taxon>Papilionoideae</taxon>
        <taxon>50 kb inversion clade</taxon>
        <taxon>NPAAA clade</taxon>
        <taxon>Hologalegina</taxon>
        <taxon>IRL clade</taxon>
        <taxon>Trifolieae</taxon>
        <taxon>Trifolium</taxon>
    </lineage>
</organism>
<feature type="non-terminal residue" evidence="2">
    <location>
        <position position="1"/>
    </location>
</feature>
<comment type="caution">
    <text evidence="2">The sequence shown here is derived from an EMBL/GenBank/DDBJ whole genome shotgun (WGS) entry which is preliminary data.</text>
</comment>
<dbReference type="EMBL" id="LXQA010294453">
    <property type="protein sequence ID" value="MCI41627.1"/>
    <property type="molecule type" value="Genomic_DNA"/>
</dbReference>
<accession>A0A392RZQ1</accession>
<evidence type="ECO:0000313" key="2">
    <source>
        <dbReference type="EMBL" id="MCI41627.1"/>
    </source>
</evidence>
<evidence type="ECO:0000256" key="1">
    <source>
        <dbReference type="SAM" id="Phobius"/>
    </source>
</evidence>
<dbReference type="Proteomes" id="UP000265520">
    <property type="component" value="Unassembled WGS sequence"/>
</dbReference>
<sequence>GKWLGSAIGAVAWAQGAGRVLFWMFYICRQRKAQPSQRKAQCGSIYY</sequence>
<reference evidence="2 3" key="1">
    <citation type="journal article" date="2018" name="Front. Plant Sci.">
        <title>Red Clover (Trifolium pratense) and Zigzag Clover (T. medium) - A Picture of Genomic Similarities and Differences.</title>
        <authorList>
            <person name="Dluhosova J."/>
            <person name="Istvanek J."/>
            <person name="Nedelnik J."/>
            <person name="Repkova J."/>
        </authorList>
    </citation>
    <scope>NUCLEOTIDE SEQUENCE [LARGE SCALE GENOMIC DNA]</scope>
    <source>
        <strain evidence="3">cv. 10/8</strain>
        <tissue evidence="2">Leaf</tissue>
    </source>
</reference>
<name>A0A392RZQ1_9FABA</name>